<dbReference type="AlphaFoldDB" id="A0A5C4MXF0"/>
<name>A0A5C4MXF0_9ACTN</name>
<evidence type="ECO:0000256" key="1">
    <source>
        <dbReference type="SAM" id="MobiDB-lite"/>
    </source>
</evidence>
<dbReference type="Gene3D" id="3.40.50.720">
    <property type="entry name" value="NAD(P)-binding Rossmann-like Domain"/>
    <property type="match status" value="1"/>
</dbReference>
<dbReference type="GO" id="GO:0005829">
    <property type="term" value="C:cytosol"/>
    <property type="evidence" value="ECO:0007669"/>
    <property type="project" value="TreeGrafter"/>
</dbReference>
<proteinExistence type="predicted"/>
<dbReference type="EMBL" id="VDFR01000025">
    <property type="protein sequence ID" value="TNC49401.1"/>
    <property type="molecule type" value="Genomic_DNA"/>
</dbReference>
<dbReference type="InterPro" id="IPR005811">
    <property type="entry name" value="SUCC_ACL_C"/>
</dbReference>
<dbReference type="GO" id="GO:0004775">
    <property type="term" value="F:succinate-CoA ligase (ADP-forming) activity"/>
    <property type="evidence" value="ECO:0007669"/>
    <property type="project" value="TreeGrafter"/>
</dbReference>
<sequence length="516" mass="51950">MTDHVRIRSGAYADSVTLLQVSKRVAATPGVAEAQVAMATPLNLDTLAAMGFDVPEDTSPNALVVALRLTDATLEEALAAVDEALADASRPPARDGTATTAPARTTASALREAPADAVVLVSVPGASALPEAMDAVDAGHDVMIFSDNVPLEAELALKHAATGRGVLVMGPDCGTAIVGGVGLGFANAVRPGPVGIVAASGTGTQQVVSLLDQAGVGISAALGVGGRDLSEAVGGLATRTALARLDADPDTRRVVLVSKPPAPEVAVEIASHAGSLDVPVELALLAPGTDLTARTEAVLASLDVAVPRWRRWGEPERAGAPGFLRGLFVGGTLCDEAMLLASDVLGPVRSNIPLAPELAIETSTLTSGPLVDDHMMVDFGDDALTVGRAHPMIDPTLRLAALARAAEDPSTAVVLLDVVLGHGAEPDPASTLAPAVAAARARAADDGRTLPVVVSLIGTSADPQGLEPQAEALAAAGAYVFTSNAEATRHAVDLVSAAGDPLDPMSPSVAASGERR</sequence>
<dbReference type="OrthoDB" id="5580580at2"/>
<dbReference type="SUPFAM" id="SSF52210">
    <property type="entry name" value="Succinyl-CoA synthetase domains"/>
    <property type="match status" value="2"/>
</dbReference>
<dbReference type="PANTHER" id="PTHR11117">
    <property type="entry name" value="SUCCINYL-COA LIGASE SUBUNIT ALPHA"/>
    <property type="match status" value="1"/>
</dbReference>
<dbReference type="Proteomes" id="UP000306740">
    <property type="component" value="Unassembled WGS sequence"/>
</dbReference>
<dbReference type="Gene3D" id="3.40.50.261">
    <property type="entry name" value="Succinyl-CoA synthetase domains"/>
    <property type="match status" value="2"/>
</dbReference>
<comment type="caution">
    <text evidence="3">The sequence shown here is derived from an EMBL/GenBank/DDBJ whole genome shotgun (WGS) entry which is preliminary data.</text>
</comment>
<gene>
    <name evidence="3" type="ORF">FHE65_05510</name>
</gene>
<dbReference type="RefSeq" id="WP_139105460.1">
    <property type="nucleotide sequence ID" value="NZ_VDFR01000025.1"/>
</dbReference>
<dbReference type="GO" id="GO:0009361">
    <property type="term" value="C:succinate-CoA ligase complex (ADP-forming)"/>
    <property type="evidence" value="ECO:0007669"/>
    <property type="project" value="TreeGrafter"/>
</dbReference>
<dbReference type="PANTHER" id="PTHR11117:SF24">
    <property type="entry name" value="PROTEIN FDRA"/>
    <property type="match status" value="1"/>
</dbReference>
<accession>A0A5C4MXF0</accession>
<dbReference type="InterPro" id="IPR016102">
    <property type="entry name" value="Succinyl-CoA_synth-like"/>
</dbReference>
<feature type="domain" description="ATP-citrate synthase/succinyl-CoA ligase C-terminal" evidence="2">
    <location>
        <begin position="327"/>
        <end position="491"/>
    </location>
</feature>
<dbReference type="GO" id="GO:0004776">
    <property type="term" value="F:succinate-CoA ligase (GDP-forming) activity"/>
    <property type="evidence" value="ECO:0007669"/>
    <property type="project" value="TreeGrafter"/>
</dbReference>
<dbReference type="Pfam" id="PF00549">
    <property type="entry name" value="Ligase_CoA"/>
    <property type="match status" value="1"/>
</dbReference>
<organism evidence="3 4">
    <name type="scientific">Mumia zhuanghuii</name>
    <dbReference type="NCBI Taxonomy" id="2585211"/>
    <lineage>
        <taxon>Bacteria</taxon>
        <taxon>Bacillati</taxon>
        <taxon>Actinomycetota</taxon>
        <taxon>Actinomycetes</taxon>
        <taxon>Propionibacteriales</taxon>
        <taxon>Nocardioidaceae</taxon>
        <taxon>Mumia</taxon>
    </lineage>
</organism>
<reference evidence="3 4" key="1">
    <citation type="submission" date="2019-05" db="EMBL/GenBank/DDBJ databases">
        <title>Mumia sp. nov., isolated from the intestinal contents of plateau pika (Ochotona curzoniae) in the Qinghai-Tibet plateau of China.</title>
        <authorList>
            <person name="Tian Z."/>
        </authorList>
    </citation>
    <scope>NUCLEOTIDE SEQUENCE [LARGE SCALE GENOMIC DNA]</scope>
    <source>
        <strain evidence="4">527</strain>
    </source>
</reference>
<evidence type="ECO:0000313" key="3">
    <source>
        <dbReference type="EMBL" id="TNC49401.1"/>
    </source>
</evidence>
<evidence type="ECO:0000313" key="4">
    <source>
        <dbReference type="Proteomes" id="UP000306740"/>
    </source>
</evidence>
<dbReference type="GO" id="GO:0006099">
    <property type="term" value="P:tricarboxylic acid cycle"/>
    <property type="evidence" value="ECO:0007669"/>
    <property type="project" value="TreeGrafter"/>
</dbReference>
<protein>
    <submittedName>
        <fullName evidence="3">FdrA family protein</fullName>
    </submittedName>
</protein>
<evidence type="ECO:0000259" key="2">
    <source>
        <dbReference type="Pfam" id="PF00549"/>
    </source>
</evidence>
<feature type="region of interest" description="Disordered" evidence="1">
    <location>
        <begin position="497"/>
        <end position="516"/>
    </location>
</feature>